<gene>
    <name evidence="3" type="ORF">DBV15_09602</name>
</gene>
<protein>
    <submittedName>
        <fullName evidence="3">Uncharacterized protein</fullName>
    </submittedName>
</protein>
<evidence type="ECO:0000313" key="4">
    <source>
        <dbReference type="Proteomes" id="UP000310200"/>
    </source>
</evidence>
<feature type="transmembrane region" description="Helical" evidence="2">
    <location>
        <begin position="104"/>
        <end position="123"/>
    </location>
</feature>
<feature type="region of interest" description="Disordered" evidence="1">
    <location>
        <begin position="31"/>
        <end position="73"/>
    </location>
</feature>
<evidence type="ECO:0000256" key="2">
    <source>
        <dbReference type="SAM" id="Phobius"/>
    </source>
</evidence>
<keyword evidence="2" id="KW-0812">Transmembrane</keyword>
<dbReference type="AlphaFoldDB" id="A0A4S2KEK3"/>
<organism evidence="3 4">
    <name type="scientific">Temnothorax longispinosus</name>
    <dbReference type="NCBI Taxonomy" id="300112"/>
    <lineage>
        <taxon>Eukaryota</taxon>
        <taxon>Metazoa</taxon>
        <taxon>Ecdysozoa</taxon>
        <taxon>Arthropoda</taxon>
        <taxon>Hexapoda</taxon>
        <taxon>Insecta</taxon>
        <taxon>Pterygota</taxon>
        <taxon>Neoptera</taxon>
        <taxon>Endopterygota</taxon>
        <taxon>Hymenoptera</taxon>
        <taxon>Apocrita</taxon>
        <taxon>Aculeata</taxon>
        <taxon>Formicoidea</taxon>
        <taxon>Formicidae</taxon>
        <taxon>Myrmicinae</taxon>
        <taxon>Temnothorax</taxon>
    </lineage>
</organism>
<proteinExistence type="predicted"/>
<reference evidence="3 4" key="1">
    <citation type="journal article" date="2019" name="Philos. Trans. R. Soc. Lond., B, Biol. Sci.">
        <title>Ant behaviour and brain gene expression of defending hosts depend on the ecological success of the intruding social parasite.</title>
        <authorList>
            <person name="Kaur R."/>
            <person name="Stoldt M."/>
            <person name="Jongepier E."/>
            <person name="Feldmeyer B."/>
            <person name="Menzel F."/>
            <person name="Bornberg-Bauer E."/>
            <person name="Foitzik S."/>
        </authorList>
    </citation>
    <scope>NUCLEOTIDE SEQUENCE [LARGE SCALE GENOMIC DNA]</scope>
    <source>
        <tissue evidence="3">Whole body</tissue>
    </source>
</reference>
<evidence type="ECO:0000256" key="1">
    <source>
        <dbReference type="SAM" id="MobiDB-lite"/>
    </source>
</evidence>
<feature type="compositionally biased region" description="Basic and acidic residues" evidence="1">
    <location>
        <begin position="38"/>
        <end position="57"/>
    </location>
</feature>
<sequence>MRRRPLCLVVVEQQHGNTTVTTPTTIGFFDASSSDIDPFGRDRASRAPPDVAERDVSDTPPCPLPEPESRERARREPRAVWRAVFYRVRGGAMLGAVFNAVGCSPLVLLACSHLAVICTGPPLRRTIRISSKKAYSVSENLSAAEIFNAERIIGNISRTRTLRAGIYTPSEINFRARSKLSIKNPRVIKRLQGHYIFVRSRQRELASSFRCRKPAEFQRGKIVSPELLPFLPRIPTLPEEYKDPILMKYAVTVMNAAGNQVTSSVFFVKLLLSRSKIPTVPPLTSELCVTLEFDHGVGTGWHMATADSPFDICVGATMVSDSGPRIFRFFFKYRRFEQLWLVTLSSGCPKEVRNSKLSEIPHRSVNSHNNSLNE</sequence>
<dbReference type="Proteomes" id="UP000310200">
    <property type="component" value="Unassembled WGS sequence"/>
</dbReference>
<accession>A0A4S2KEK3</accession>
<name>A0A4S2KEK3_9HYME</name>
<comment type="caution">
    <text evidence="3">The sequence shown here is derived from an EMBL/GenBank/DDBJ whole genome shotgun (WGS) entry which is preliminary data.</text>
</comment>
<keyword evidence="2" id="KW-1133">Transmembrane helix</keyword>
<evidence type="ECO:0000313" key="3">
    <source>
        <dbReference type="EMBL" id="TGZ47791.1"/>
    </source>
</evidence>
<dbReference type="EMBL" id="QBLH01002663">
    <property type="protein sequence ID" value="TGZ47791.1"/>
    <property type="molecule type" value="Genomic_DNA"/>
</dbReference>
<keyword evidence="4" id="KW-1185">Reference proteome</keyword>
<keyword evidence="2" id="KW-0472">Membrane</keyword>